<dbReference type="PANTHER" id="PTHR13789">
    <property type="entry name" value="MONOOXYGENASE"/>
    <property type="match status" value="1"/>
</dbReference>
<evidence type="ECO:0000256" key="3">
    <source>
        <dbReference type="SAM" id="MobiDB-lite"/>
    </source>
</evidence>
<keyword evidence="2 5" id="KW-0503">Monooxygenase</keyword>
<dbReference type="Gene3D" id="3.50.50.60">
    <property type="entry name" value="FAD/NAD(P)-binding domain"/>
    <property type="match status" value="1"/>
</dbReference>
<proteinExistence type="predicted"/>
<feature type="domain" description="FAD-binding" evidence="4">
    <location>
        <begin position="3"/>
        <end position="341"/>
    </location>
</feature>
<evidence type="ECO:0000256" key="1">
    <source>
        <dbReference type="ARBA" id="ARBA00023002"/>
    </source>
</evidence>
<dbReference type="PANTHER" id="PTHR13789:SF309">
    <property type="entry name" value="PUTATIVE (AFU_ORTHOLOGUE AFUA_6G14510)-RELATED"/>
    <property type="match status" value="1"/>
</dbReference>
<dbReference type="EMBL" id="JAAFYZ010000093">
    <property type="protein sequence ID" value="MBS2550145.1"/>
    <property type="molecule type" value="Genomic_DNA"/>
</dbReference>
<keyword evidence="1" id="KW-0560">Oxidoreductase</keyword>
<feature type="region of interest" description="Disordered" evidence="3">
    <location>
        <begin position="342"/>
        <end position="366"/>
    </location>
</feature>
<dbReference type="SUPFAM" id="SSF51905">
    <property type="entry name" value="FAD/NAD(P)-binding domain"/>
    <property type="match status" value="1"/>
</dbReference>
<name>A0ABS5KVQ4_9ACTN</name>
<evidence type="ECO:0000313" key="5">
    <source>
        <dbReference type="EMBL" id="MBS2550145.1"/>
    </source>
</evidence>
<evidence type="ECO:0000256" key="2">
    <source>
        <dbReference type="ARBA" id="ARBA00023033"/>
    </source>
</evidence>
<accession>A0ABS5KVQ4</accession>
<dbReference type="InterPro" id="IPR036188">
    <property type="entry name" value="FAD/NAD-bd_sf"/>
</dbReference>
<dbReference type="InterPro" id="IPR050493">
    <property type="entry name" value="FAD-dep_Monooxygenase_BioMet"/>
</dbReference>
<comment type="caution">
    <text evidence="5">The sequence shown here is derived from an EMBL/GenBank/DDBJ whole genome shotgun (WGS) entry which is preliminary data.</text>
</comment>
<organism evidence="5 6">
    <name type="scientific">Catenulispora pinistramenti</name>
    <dbReference type="NCBI Taxonomy" id="2705254"/>
    <lineage>
        <taxon>Bacteria</taxon>
        <taxon>Bacillati</taxon>
        <taxon>Actinomycetota</taxon>
        <taxon>Actinomycetes</taxon>
        <taxon>Catenulisporales</taxon>
        <taxon>Catenulisporaceae</taxon>
        <taxon>Catenulispora</taxon>
    </lineage>
</organism>
<dbReference type="PRINTS" id="PR00420">
    <property type="entry name" value="RNGMNOXGNASE"/>
</dbReference>
<sequence>MRILIIGGGIAGSAAALALHKAGFEAAVYEAHPKNGEDLGAFLTLASNGMRSLGQLGAAEAVAGLGFPLTGLRLLDATGATLADTPLGGRDDPLTRFRCLRRADLAAALQQEVRRRGIPINHGARLSSLTEDAAGVTATFADGRTASGNLLIGADGLNSKVRSLISPAEPRYAGQKVFYGYTTEAPQAEDSEQITMIRGSATAFGAACSPTGQTYWFARVTSPRATADEIATMTSSQWRDHLLPLVEPDNTPAAAIIAATSDQLMVTNAVDLPLGLRWHTLRTLIIGDAAHAASPATGQGASMAMEDAVVLAKALRDAPSMSGALADYERVRRPRVEDNIAASAALSAGRPPARDGADSRPVALSDDELARQLEWRTPLPTR</sequence>
<dbReference type="InterPro" id="IPR002938">
    <property type="entry name" value="FAD-bd"/>
</dbReference>
<protein>
    <submittedName>
        <fullName evidence="5">FAD-dependent monooxygenase</fullName>
    </submittedName>
</protein>
<dbReference type="Pfam" id="PF01494">
    <property type="entry name" value="FAD_binding_3"/>
    <property type="match status" value="1"/>
</dbReference>
<gene>
    <name evidence="5" type="ORF">KGQ19_25080</name>
</gene>
<evidence type="ECO:0000259" key="4">
    <source>
        <dbReference type="Pfam" id="PF01494"/>
    </source>
</evidence>
<dbReference type="RefSeq" id="WP_212012377.1">
    <property type="nucleotide sequence ID" value="NZ_JAAFYZ010000093.1"/>
</dbReference>
<keyword evidence="6" id="KW-1185">Reference proteome</keyword>
<dbReference type="GO" id="GO:0004497">
    <property type="term" value="F:monooxygenase activity"/>
    <property type="evidence" value="ECO:0007669"/>
    <property type="project" value="UniProtKB-KW"/>
</dbReference>
<evidence type="ECO:0000313" key="6">
    <source>
        <dbReference type="Proteomes" id="UP000730482"/>
    </source>
</evidence>
<reference evidence="5 6" key="1">
    <citation type="submission" date="2020-02" db="EMBL/GenBank/DDBJ databases">
        <title>Acidophilic actinobacteria isolated from forest soil.</title>
        <authorList>
            <person name="Golinska P."/>
        </authorList>
    </citation>
    <scope>NUCLEOTIDE SEQUENCE [LARGE SCALE GENOMIC DNA]</scope>
    <source>
        <strain evidence="5 6">NL8</strain>
    </source>
</reference>
<dbReference type="Proteomes" id="UP000730482">
    <property type="component" value="Unassembled WGS sequence"/>
</dbReference>